<dbReference type="InterPro" id="IPR035905">
    <property type="entry name" value="Barstar-like_sf"/>
</dbReference>
<reference evidence="3" key="1">
    <citation type="submission" date="2021-03" db="EMBL/GenBank/DDBJ databases">
        <title>Streptomyces poriferae sp. nov., a novel marine sponge-derived Actinobacteria species with anti-MRSA activity.</title>
        <authorList>
            <person name="Sandoval-Powers M."/>
            <person name="Kralova S."/>
            <person name="Nguyen G.-S."/>
            <person name="Fawwal D."/>
            <person name="Degnes K."/>
            <person name="Klinkenberg G."/>
            <person name="Sletta H."/>
            <person name="Wentzel A."/>
            <person name="Liles M.R."/>
        </authorList>
    </citation>
    <scope>NUCLEOTIDE SEQUENCE</scope>
    <source>
        <strain evidence="3">DSM 41794</strain>
    </source>
</reference>
<evidence type="ECO:0000313" key="3">
    <source>
        <dbReference type="EMBL" id="MBO0515782.1"/>
    </source>
</evidence>
<dbReference type="InterPro" id="IPR000468">
    <property type="entry name" value="Barstar"/>
</dbReference>
<proteinExistence type="inferred from homology"/>
<gene>
    <name evidence="3" type="ORF">J0695_28940</name>
</gene>
<evidence type="ECO:0000256" key="1">
    <source>
        <dbReference type="ARBA" id="ARBA00006845"/>
    </source>
</evidence>
<keyword evidence="4" id="KW-1185">Reference proteome</keyword>
<dbReference type="Proteomes" id="UP000664167">
    <property type="component" value="Unassembled WGS sequence"/>
</dbReference>
<dbReference type="Gene3D" id="3.30.370.10">
    <property type="entry name" value="Barstar-like"/>
    <property type="match status" value="1"/>
</dbReference>
<organism evidence="3 4">
    <name type="scientific">Streptomyces beijiangensis</name>
    <dbReference type="NCBI Taxonomy" id="163361"/>
    <lineage>
        <taxon>Bacteria</taxon>
        <taxon>Bacillati</taxon>
        <taxon>Actinomycetota</taxon>
        <taxon>Actinomycetes</taxon>
        <taxon>Kitasatosporales</taxon>
        <taxon>Streptomycetaceae</taxon>
        <taxon>Streptomyces</taxon>
    </lineage>
</organism>
<feature type="domain" description="Barstar (barnase inhibitor)" evidence="2">
    <location>
        <begin position="15"/>
        <end position="86"/>
    </location>
</feature>
<evidence type="ECO:0000313" key="4">
    <source>
        <dbReference type="Proteomes" id="UP000664167"/>
    </source>
</evidence>
<sequence length="95" mass="10392">MSSLVVDLRPLPLVSLNDFWDAVAEPCGLPDWFGRNLDAWFDTIGTRGISEVIDAYEILVVRATPTGLFAPGNEDGMRLAEVFAQADAARLDLEP</sequence>
<name>A0A939FBX8_9ACTN</name>
<dbReference type="AlphaFoldDB" id="A0A939FBX8"/>
<dbReference type="Pfam" id="PF01337">
    <property type="entry name" value="Barstar"/>
    <property type="match status" value="1"/>
</dbReference>
<dbReference type="EMBL" id="JAFLRJ010000327">
    <property type="protein sequence ID" value="MBO0515782.1"/>
    <property type="molecule type" value="Genomic_DNA"/>
</dbReference>
<comment type="similarity">
    <text evidence="1">Belongs to the barstar family.</text>
</comment>
<dbReference type="SUPFAM" id="SSF52038">
    <property type="entry name" value="Barstar-related"/>
    <property type="match status" value="1"/>
</dbReference>
<dbReference type="RefSeq" id="WP_206966909.1">
    <property type="nucleotide sequence ID" value="NZ_BAAAJJ010000003.1"/>
</dbReference>
<accession>A0A939FBX8</accession>
<evidence type="ECO:0000259" key="2">
    <source>
        <dbReference type="Pfam" id="PF01337"/>
    </source>
</evidence>
<comment type="caution">
    <text evidence="3">The sequence shown here is derived from an EMBL/GenBank/DDBJ whole genome shotgun (WGS) entry which is preliminary data.</text>
</comment>
<protein>
    <submittedName>
        <fullName evidence="3">Barstar family protein</fullName>
    </submittedName>
</protein>